<dbReference type="GO" id="GO:0030600">
    <property type="term" value="F:feruloyl esterase activity"/>
    <property type="evidence" value="ECO:0007669"/>
    <property type="project" value="UniProtKB-ARBA"/>
</dbReference>
<dbReference type="AlphaFoldDB" id="A0AAE8N6U9"/>
<keyword evidence="7" id="KW-1015">Disulfide bond</keyword>
<evidence type="ECO:0000256" key="5">
    <source>
        <dbReference type="ARBA" id="ARBA00022801"/>
    </source>
</evidence>
<dbReference type="Proteomes" id="UP001187682">
    <property type="component" value="Unassembled WGS sequence"/>
</dbReference>
<evidence type="ECO:0000256" key="2">
    <source>
        <dbReference type="ARBA" id="ARBA00022487"/>
    </source>
</evidence>
<evidence type="ECO:0000256" key="4">
    <source>
        <dbReference type="ARBA" id="ARBA00022729"/>
    </source>
</evidence>
<evidence type="ECO:0000256" key="6">
    <source>
        <dbReference type="ARBA" id="ARBA00022837"/>
    </source>
</evidence>
<organism evidence="9 10">
    <name type="scientific">Cephalotrichum gorgonifer</name>
    <dbReference type="NCBI Taxonomy" id="2041049"/>
    <lineage>
        <taxon>Eukaryota</taxon>
        <taxon>Fungi</taxon>
        <taxon>Dikarya</taxon>
        <taxon>Ascomycota</taxon>
        <taxon>Pezizomycotina</taxon>
        <taxon>Sordariomycetes</taxon>
        <taxon>Hypocreomycetidae</taxon>
        <taxon>Microascales</taxon>
        <taxon>Microascaceae</taxon>
        <taxon>Cephalotrichum</taxon>
    </lineage>
</organism>
<keyword evidence="3" id="KW-0479">Metal-binding</keyword>
<reference evidence="9" key="1">
    <citation type="submission" date="2018-03" db="EMBL/GenBank/DDBJ databases">
        <authorList>
            <person name="Guldener U."/>
        </authorList>
    </citation>
    <scope>NUCLEOTIDE SEQUENCE</scope>
</reference>
<keyword evidence="4" id="KW-0732">Signal</keyword>
<evidence type="ECO:0000256" key="7">
    <source>
        <dbReference type="ARBA" id="ARBA00023157"/>
    </source>
</evidence>
<proteinExistence type="inferred from homology"/>
<evidence type="ECO:0000256" key="1">
    <source>
        <dbReference type="ARBA" id="ARBA00006249"/>
    </source>
</evidence>
<dbReference type="PANTHER" id="PTHR33938:SF13">
    <property type="entry name" value="CARBOXYLIC ESTER HYDROLASE"/>
    <property type="match status" value="1"/>
</dbReference>
<dbReference type="InterPro" id="IPR011118">
    <property type="entry name" value="Tannase/feruloyl_esterase"/>
</dbReference>
<dbReference type="Pfam" id="PF07519">
    <property type="entry name" value="Tannase"/>
    <property type="match status" value="2"/>
</dbReference>
<evidence type="ECO:0000256" key="3">
    <source>
        <dbReference type="ARBA" id="ARBA00022723"/>
    </source>
</evidence>
<protein>
    <recommendedName>
        <fullName evidence="8">Carboxylic ester hydrolase</fullName>
        <ecNumber evidence="8">3.1.1.-</ecNumber>
    </recommendedName>
</protein>
<dbReference type="EMBL" id="ONZQ02000020">
    <property type="protein sequence ID" value="SPO07341.1"/>
    <property type="molecule type" value="Genomic_DNA"/>
</dbReference>
<keyword evidence="10" id="KW-1185">Reference proteome</keyword>
<accession>A0AAE8N6U9</accession>
<name>A0AAE8N6U9_9PEZI</name>
<gene>
    <name evidence="9" type="ORF">DNG_10035</name>
</gene>
<evidence type="ECO:0000256" key="8">
    <source>
        <dbReference type="RuleBase" id="RU361238"/>
    </source>
</evidence>
<keyword evidence="5 8" id="KW-0378">Hydrolase</keyword>
<keyword evidence="6" id="KW-0106">Calcium</keyword>
<evidence type="ECO:0000313" key="10">
    <source>
        <dbReference type="Proteomes" id="UP001187682"/>
    </source>
</evidence>
<comment type="caution">
    <text evidence="9">The sequence shown here is derived from an EMBL/GenBank/DDBJ whole genome shotgun (WGS) entry which is preliminary data.</text>
</comment>
<dbReference type="SUPFAM" id="SSF53474">
    <property type="entry name" value="alpha/beta-Hydrolases"/>
    <property type="match status" value="1"/>
</dbReference>
<keyword evidence="2" id="KW-0719">Serine esterase</keyword>
<dbReference type="GO" id="GO:0046872">
    <property type="term" value="F:metal ion binding"/>
    <property type="evidence" value="ECO:0007669"/>
    <property type="project" value="UniProtKB-KW"/>
</dbReference>
<dbReference type="EC" id="3.1.1.-" evidence="8"/>
<evidence type="ECO:0000313" key="9">
    <source>
        <dbReference type="EMBL" id="SPO07341.1"/>
    </source>
</evidence>
<sequence length="323" mass="35427">MAGVIVDGYVTVSTDAGLLVDSGPADWGLASPGNLNLVDLDNFGQRSLGDLTVITKQVMKDYYRKPAEYSYWNACSNGGRQSTIAECDDLDVVKDGLIADPETCRKTFDPWQHVGRLFNCSDANQEMGISSAAASVAEASWNGPTYSNGDFMRYRYDIGVVRDLTSNVTALTHAQYDQLYLTLKKTFAGSVQAAEPRITRFQEAGGKLITYHGLADPGITPDSTLHYYKEVSKLLPGTADFYRYYRVPGLGHFWGGNGGQPINLFDQLRQWVENGTAPEASPVTVTLPSNATMEQVLCPWPRRAVLKKSCSNGTSTIDYLKCK</sequence>
<comment type="similarity">
    <text evidence="1 8">Belongs to the tannase family.</text>
</comment>
<dbReference type="PANTHER" id="PTHR33938">
    <property type="entry name" value="FERULOYL ESTERASE B-RELATED"/>
    <property type="match status" value="1"/>
</dbReference>
<dbReference type="InterPro" id="IPR029058">
    <property type="entry name" value="AB_hydrolase_fold"/>
</dbReference>